<dbReference type="PROSITE" id="PS50111">
    <property type="entry name" value="CHEMOTAXIS_TRANSDUC_2"/>
    <property type="match status" value="1"/>
</dbReference>
<evidence type="ECO:0000256" key="3">
    <source>
        <dbReference type="ARBA" id="ARBA00022481"/>
    </source>
</evidence>
<evidence type="ECO:0000256" key="5">
    <source>
        <dbReference type="ARBA" id="ARBA00022692"/>
    </source>
</evidence>
<gene>
    <name evidence="11" type="ORF">C4K68_12150</name>
</gene>
<accession>A0A2S5KQM7</accession>
<comment type="subcellular location">
    <subcellularLocation>
        <location evidence="1">Cell membrane</location>
        <topology evidence="1">Multi-pass membrane protein</topology>
    </subcellularLocation>
</comment>
<dbReference type="GO" id="GO:0006935">
    <property type="term" value="P:chemotaxis"/>
    <property type="evidence" value="ECO:0007669"/>
    <property type="project" value="UniProtKB-KW"/>
</dbReference>
<evidence type="ECO:0000259" key="10">
    <source>
        <dbReference type="PROSITE" id="PS50111"/>
    </source>
</evidence>
<evidence type="ECO:0000256" key="7">
    <source>
        <dbReference type="ARBA" id="ARBA00023136"/>
    </source>
</evidence>
<keyword evidence="6" id="KW-1133">Transmembrane helix</keyword>
<evidence type="ECO:0000256" key="1">
    <source>
        <dbReference type="ARBA" id="ARBA00004651"/>
    </source>
</evidence>
<dbReference type="GO" id="GO:0005886">
    <property type="term" value="C:plasma membrane"/>
    <property type="evidence" value="ECO:0007669"/>
    <property type="project" value="UniProtKB-SubCell"/>
</dbReference>
<dbReference type="PANTHER" id="PTHR32089">
    <property type="entry name" value="METHYL-ACCEPTING CHEMOTAXIS PROTEIN MCPB"/>
    <property type="match status" value="1"/>
</dbReference>
<evidence type="ECO:0000256" key="2">
    <source>
        <dbReference type="ARBA" id="ARBA00022475"/>
    </source>
</evidence>
<dbReference type="PANTHER" id="PTHR32089:SF39">
    <property type="entry name" value="METHYL-ACCEPTING CHEMOTAXIS PROTEIN HLYB"/>
    <property type="match status" value="1"/>
</dbReference>
<evidence type="ECO:0000313" key="12">
    <source>
        <dbReference type="Proteomes" id="UP000238196"/>
    </source>
</evidence>
<dbReference type="GO" id="GO:0007165">
    <property type="term" value="P:signal transduction"/>
    <property type="evidence" value="ECO:0007669"/>
    <property type="project" value="UniProtKB-KW"/>
</dbReference>
<evidence type="ECO:0000256" key="9">
    <source>
        <dbReference type="PROSITE-ProRule" id="PRU00284"/>
    </source>
</evidence>
<name>A0A2S5KQM7_9PROT</name>
<keyword evidence="7" id="KW-0472">Membrane</keyword>
<organism evidence="11 12">
    <name type="scientific">Proteobacteria bacterium 228</name>
    <dbReference type="NCBI Taxonomy" id="2083153"/>
    <lineage>
        <taxon>Bacteria</taxon>
        <taxon>Pseudomonadati</taxon>
        <taxon>Pseudomonadota</taxon>
    </lineage>
</organism>
<reference evidence="11 12" key="1">
    <citation type="submission" date="2018-02" db="EMBL/GenBank/DDBJ databases">
        <title>novel marine gammaproteobacteria from coastal saline agro ecosystem.</title>
        <authorList>
            <person name="Krishnan R."/>
            <person name="Ramesh Kumar N."/>
        </authorList>
    </citation>
    <scope>NUCLEOTIDE SEQUENCE [LARGE SCALE GENOMIC DNA]</scope>
    <source>
        <strain evidence="11 12">228</strain>
    </source>
</reference>
<keyword evidence="2" id="KW-1003">Cell membrane</keyword>
<dbReference type="AlphaFoldDB" id="A0A2S5KQM7"/>
<dbReference type="OrthoDB" id="369661at2"/>
<dbReference type="Pfam" id="PF00015">
    <property type="entry name" value="MCPsignal"/>
    <property type="match status" value="1"/>
</dbReference>
<dbReference type="SMART" id="SM00283">
    <property type="entry name" value="MA"/>
    <property type="match status" value="1"/>
</dbReference>
<evidence type="ECO:0000256" key="8">
    <source>
        <dbReference type="ARBA" id="ARBA00023224"/>
    </source>
</evidence>
<keyword evidence="3" id="KW-0488">Methylation</keyword>
<keyword evidence="8 9" id="KW-0807">Transducer</keyword>
<evidence type="ECO:0000256" key="4">
    <source>
        <dbReference type="ARBA" id="ARBA00022500"/>
    </source>
</evidence>
<keyword evidence="5" id="KW-0812">Transmembrane</keyword>
<keyword evidence="4" id="KW-0145">Chemotaxis</keyword>
<dbReference type="InterPro" id="IPR004089">
    <property type="entry name" value="MCPsignal_dom"/>
</dbReference>
<dbReference type="Gene3D" id="1.10.287.950">
    <property type="entry name" value="Methyl-accepting chemotaxis protein"/>
    <property type="match status" value="1"/>
</dbReference>
<protein>
    <submittedName>
        <fullName evidence="11">Chemotaxis protein</fullName>
    </submittedName>
</protein>
<evidence type="ECO:0000256" key="6">
    <source>
        <dbReference type="ARBA" id="ARBA00022989"/>
    </source>
</evidence>
<comment type="caution">
    <text evidence="11">The sequence shown here is derived from an EMBL/GenBank/DDBJ whole genome shotgun (WGS) entry which is preliminary data.</text>
</comment>
<evidence type="ECO:0000313" key="11">
    <source>
        <dbReference type="EMBL" id="PPC77157.1"/>
    </source>
</evidence>
<dbReference type="Proteomes" id="UP000238196">
    <property type="component" value="Unassembled WGS sequence"/>
</dbReference>
<feature type="domain" description="Methyl-accepting transducer" evidence="10">
    <location>
        <begin position="98"/>
        <end position="311"/>
    </location>
</feature>
<sequence length="382" mass="40977">MPNKLMQWTGAALMLVVMASVYFAAPMWLTLLCAAVALLLSIVLALTSTPAVATQPQSAVQAEVSALVPARALSEVGKLLQGESGLIDSELQRVRRLVSDAVGTLNNSFRSVEQLSSQQNDAISYTMSGSAESHSGNSMKAFTRNVGTVFEELSEVLEQVSANSQETVTNIDDMMVKLDGIFQLIENVEKLAGQTNLLALNASIEAARAGEAGRGFAVVADEVRSLSVSSAKLNSEIRERVNDARATIEQLKSTVSRVARSDIAESSQRRAKMQQMLGGVDALNAELNSQMQVVAHTASDIHAAVANAIRALQFEDITLQTVETAAFHVQALSQAADVLQKNTGSVEELLAQCKDIHQRSQQRHKVKPVSQQSMAAGEVELF</sequence>
<dbReference type="SUPFAM" id="SSF58104">
    <property type="entry name" value="Methyl-accepting chemotaxis protein (MCP) signaling domain"/>
    <property type="match status" value="1"/>
</dbReference>
<dbReference type="EMBL" id="PRLP01000035">
    <property type="protein sequence ID" value="PPC77157.1"/>
    <property type="molecule type" value="Genomic_DNA"/>
</dbReference>
<proteinExistence type="predicted"/>